<dbReference type="KEGG" id="bko:CKF48_16345"/>
<dbReference type="EMBL" id="CP022983">
    <property type="protein sequence ID" value="ASV68716.1"/>
    <property type="molecule type" value="Genomic_DNA"/>
</dbReference>
<evidence type="ECO:0000313" key="1">
    <source>
        <dbReference type="EMBL" id="ASV68716.1"/>
    </source>
</evidence>
<dbReference type="OrthoDB" id="2989999at2"/>
<dbReference type="Proteomes" id="UP000215137">
    <property type="component" value="Chromosome"/>
</dbReference>
<protein>
    <recommendedName>
        <fullName evidence="3">Radical SAM protein</fullName>
    </recommendedName>
</protein>
<keyword evidence="2" id="KW-1185">Reference proteome</keyword>
<dbReference type="RefSeq" id="WP_095372285.1">
    <property type="nucleotide sequence ID" value="NZ_CP022983.1"/>
</dbReference>
<proteinExistence type="predicted"/>
<sequence>MHQHFTFNQRLSIDLPTIKKDWEAFSSIEQQQILVHWETIRGKIPDRIKSIEVLINRKQEELSNESDFETSCKLNHEIAELASQINELWLWFRTGQDVTLKGHY</sequence>
<dbReference type="AlphaFoldDB" id="A0A248TKI4"/>
<evidence type="ECO:0000313" key="2">
    <source>
        <dbReference type="Proteomes" id="UP000215137"/>
    </source>
</evidence>
<organism evidence="1 2">
    <name type="scientific">Cytobacillus kochii</name>
    <dbReference type="NCBI Taxonomy" id="859143"/>
    <lineage>
        <taxon>Bacteria</taxon>
        <taxon>Bacillati</taxon>
        <taxon>Bacillota</taxon>
        <taxon>Bacilli</taxon>
        <taxon>Bacillales</taxon>
        <taxon>Bacillaceae</taxon>
        <taxon>Cytobacillus</taxon>
    </lineage>
</organism>
<accession>A0A248TKI4</accession>
<name>A0A248TKI4_9BACI</name>
<gene>
    <name evidence="1" type="ORF">CKF48_16345</name>
</gene>
<reference evidence="1 2" key="1">
    <citation type="submission" date="2017-08" db="EMBL/GenBank/DDBJ databases">
        <title>Complete Genome Sequence of Bacillus kochii Oregon-R-modENCODE STRAIN BDGP4, isolated from Drosophila melanogaster gut.</title>
        <authorList>
            <person name="Wan K.H."/>
            <person name="Yu C."/>
            <person name="Park S."/>
            <person name="Hammonds A.S."/>
            <person name="Booth B.W."/>
            <person name="Celniker S.E."/>
        </authorList>
    </citation>
    <scope>NUCLEOTIDE SEQUENCE [LARGE SCALE GENOMIC DNA]</scope>
    <source>
        <strain evidence="1 2">BDGP4</strain>
    </source>
</reference>
<evidence type="ECO:0008006" key="3">
    <source>
        <dbReference type="Google" id="ProtNLM"/>
    </source>
</evidence>